<protein>
    <submittedName>
        <fullName evidence="3">Uncharacterized protein</fullName>
    </submittedName>
</protein>
<feature type="coiled-coil region" evidence="1">
    <location>
        <begin position="663"/>
        <end position="693"/>
    </location>
</feature>
<organism evidence="3 4">
    <name type="scientific">Plasmodium fragile</name>
    <dbReference type="NCBI Taxonomy" id="5857"/>
    <lineage>
        <taxon>Eukaryota</taxon>
        <taxon>Sar</taxon>
        <taxon>Alveolata</taxon>
        <taxon>Apicomplexa</taxon>
        <taxon>Aconoidasida</taxon>
        <taxon>Haemosporida</taxon>
        <taxon>Plasmodiidae</taxon>
        <taxon>Plasmodium</taxon>
        <taxon>Plasmodium (Plasmodium)</taxon>
    </lineage>
</organism>
<evidence type="ECO:0000256" key="2">
    <source>
        <dbReference type="SAM" id="MobiDB-lite"/>
    </source>
</evidence>
<keyword evidence="1" id="KW-0175">Coiled coil</keyword>
<accession>A0A0D9QQV7</accession>
<sequence>MSAKLPPPLLKKGGPPLPKSVKPFVKPSFLLKHTGKLPAVLPKGKSEDTVEKEQNGQDSEDPPKTKTMEQKFKAMKPKIKVPELKFKPMGGKAKVMPPPPPKVTLFGGKAAALGAAQSEEVLLEGADPSLRAFKSIKSIKSIKSFKPGMLKFGKPPKAPKAKWNMSEVKLKGLGEDSEQNSSHVGWSAQPGVEGKGKVVEEEEGGKTELRRNESNDNDSLDGREETTGRISRMLHLSKYIDTGNLVNKLRGHGVNASLPMKTKGGKTTGSSPGGVGTGKNFPPPSFAKGMEKESHSFGKEENAEVMRKYSAHMSNEVTTGGVGTLQEVPQKSIPHKPPPPKGLPPKGLLQKGLLQKGLPPKGFLQKKIPPKGPPLSSPLNAPNGEETNRPADAHEDMHTNNTLTNVNGNNVMVGLSDVACGQTVGPVSTSKTSTLMQDTHYINAFSRMDGNYMGKVTGPPSSIDYLDKKPQQGDGQKGLEQVTQRERTPAGVFPPFVTPAGGLHNANVMPLYYYNTDVFQGGMGTGGSMFFPPGWYYVPMCTYGDSGWVQPSGGAAAGAGQLYGEQPTTNGEQTERKNKRTMKKKDKGGGRKQSDTLVAAGHLKPLQFRAGVEWSSEDEKYLNADVSMEEERRQRTKKNRKGQDKGADSSIGDSKWYEIERRLNNCRGVIQEREAEEEDEEEEEEEYEAENGVGCGYYIDCSDEEGADSCDDDTKYMDVMDSEYHYEGNTECGESEEWVEANGEYASRRGKNNLTKNTRRGKNSRAKNHLEEESYSVDYDNIYKNYKIGYLRERLKWANEYLRRGGGHTDPNHSNDSHNNPRQSSRGDHNAAHHNTPVKKHKERLDDIAHLFLPKNKRHENIFDLSLNFSNISESDKDDIIRMLFSCRELEKLIEEQHCVLDMLDNDLKEVNESLKLPPTWSNFNHFEILQESILNSENNQALPLNNTPFFIKGKVALIPKNLESFFDKPLVGEKVSQVADVADVAQVVPVADASASCAYSQPLDTPSSSKYMPKFAKAKVKPKVSLLLKKAA</sequence>
<keyword evidence="4" id="KW-1185">Reference proteome</keyword>
<feature type="region of interest" description="Disordered" evidence="2">
    <location>
        <begin position="328"/>
        <end position="405"/>
    </location>
</feature>
<feature type="compositionally biased region" description="Basic and acidic residues" evidence="2">
    <location>
        <begin position="386"/>
        <end position="398"/>
    </location>
</feature>
<dbReference type="OrthoDB" id="366327at2759"/>
<feature type="region of interest" description="Disordered" evidence="2">
    <location>
        <begin position="174"/>
        <end position="229"/>
    </location>
</feature>
<gene>
    <name evidence="3" type="ORF">AK88_01238</name>
</gene>
<dbReference type="AlphaFoldDB" id="A0A0D9QQV7"/>
<feature type="region of interest" description="Disordered" evidence="2">
    <location>
        <begin position="1"/>
        <end position="23"/>
    </location>
</feature>
<reference evidence="3 4" key="1">
    <citation type="submission" date="2014-03" db="EMBL/GenBank/DDBJ databases">
        <title>The Genome Sequence of Plasmodium fragile nilgiri.</title>
        <authorList>
            <consortium name="The Broad Institute Genomics Platform"/>
            <consortium name="The Broad Institute Genome Sequencing Center for Infectious Disease"/>
            <person name="Neafsey D."/>
            <person name="Duraisingh M."/>
            <person name="Young S.K."/>
            <person name="Zeng Q."/>
            <person name="Gargeya S."/>
            <person name="Abouelleil A."/>
            <person name="Alvarado L."/>
            <person name="Chapman S.B."/>
            <person name="Gainer-Dewar J."/>
            <person name="Goldberg J."/>
            <person name="Griggs A."/>
            <person name="Gujja S."/>
            <person name="Hansen M."/>
            <person name="Howarth C."/>
            <person name="Imamovic A."/>
            <person name="Larimer J."/>
            <person name="Pearson M."/>
            <person name="Poon T.W."/>
            <person name="Priest M."/>
            <person name="Roberts A."/>
            <person name="Saif S."/>
            <person name="Shea T."/>
            <person name="Sykes S."/>
            <person name="Wortman J."/>
            <person name="Nusbaum C."/>
            <person name="Birren B."/>
        </authorList>
    </citation>
    <scope>NUCLEOTIDE SEQUENCE [LARGE SCALE GENOMIC DNA]</scope>
    <source>
        <strain evidence="4">nilgiri</strain>
    </source>
</reference>
<feature type="region of interest" description="Disordered" evidence="2">
    <location>
        <begin position="35"/>
        <end position="72"/>
    </location>
</feature>
<proteinExistence type="predicted"/>
<evidence type="ECO:0000313" key="4">
    <source>
        <dbReference type="Proteomes" id="UP000054561"/>
    </source>
</evidence>
<feature type="compositionally biased region" description="Low complexity" evidence="2">
    <location>
        <begin position="344"/>
        <end position="362"/>
    </location>
</feature>
<evidence type="ECO:0000313" key="3">
    <source>
        <dbReference type="EMBL" id="KJP89152.1"/>
    </source>
</evidence>
<feature type="region of interest" description="Disordered" evidence="2">
    <location>
        <begin position="625"/>
        <end position="652"/>
    </location>
</feature>
<dbReference type="EMBL" id="KQ001654">
    <property type="protein sequence ID" value="KJP89152.1"/>
    <property type="molecule type" value="Genomic_DNA"/>
</dbReference>
<dbReference type="VEuPathDB" id="PlasmoDB:AK88_01238"/>
<dbReference type="GeneID" id="24266552"/>
<dbReference type="RefSeq" id="XP_012334297.1">
    <property type="nucleotide sequence ID" value="XM_012478874.1"/>
</dbReference>
<feature type="region of interest" description="Disordered" evidence="2">
    <location>
        <begin position="806"/>
        <end position="841"/>
    </location>
</feature>
<name>A0A0D9QQV7_PLAFR</name>
<evidence type="ECO:0000256" key="1">
    <source>
        <dbReference type="SAM" id="Coils"/>
    </source>
</evidence>
<feature type="compositionally biased region" description="Basic residues" evidence="2">
    <location>
        <begin position="577"/>
        <end position="586"/>
    </location>
</feature>
<feature type="region of interest" description="Disordered" evidence="2">
    <location>
        <begin position="559"/>
        <end position="600"/>
    </location>
</feature>
<dbReference type="OMA" id="LMQDTHY"/>
<feature type="compositionally biased region" description="Basic and acidic residues" evidence="2">
    <location>
        <begin position="194"/>
        <end position="227"/>
    </location>
</feature>
<dbReference type="Proteomes" id="UP000054561">
    <property type="component" value="Unassembled WGS sequence"/>
</dbReference>
<feature type="compositionally biased region" description="Basic and acidic residues" evidence="2">
    <location>
        <begin position="44"/>
        <end position="72"/>
    </location>
</feature>
<feature type="region of interest" description="Disordered" evidence="2">
    <location>
        <begin position="256"/>
        <end position="280"/>
    </location>
</feature>